<proteinExistence type="predicted"/>
<dbReference type="InterPro" id="IPR013940">
    <property type="entry name" value="Spo22/ZIP4/TEX11"/>
</dbReference>
<name>A0ABN8MJ07_9CNID</name>
<keyword evidence="4" id="KW-1185">Reference proteome</keyword>
<reference evidence="3 4" key="1">
    <citation type="submission" date="2022-05" db="EMBL/GenBank/DDBJ databases">
        <authorList>
            <consortium name="Genoscope - CEA"/>
            <person name="William W."/>
        </authorList>
    </citation>
    <scope>NUCLEOTIDE SEQUENCE [LARGE SCALE GENOMIC DNA]</scope>
</reference>
<evidence type="ECO:0000313" key="4">
    <source>
        <dbReference type="Proteomes" id="UP001159427"/>
    </source>
</evidence>
<dbReference type="SUPFAM" id="SSF48452">
    <property type="entry name" value="TPR-like"/>
    <property type="match status" value="2"/>
</dbReference>
<gene>
    <name evidence="3" type="ORF">PEVE_00034216</name>
</gene>
<dbReference type="SMART" id="SM00028">
    <property type="entry name" value="TPR"/>
    <property type="match status" value="4"/>
</dbReference>
<evidence type="ECO:0000256" key="1">
    <source>
        <dbReference type="ARBA" id="ARBA00023254"/>
    </source>
</evidence>
<dbReference type="InterPro" id="IPR042861">
    <property type="entry name" value="TEX11"/>
</dbReference>
<sequence length="1001" mass="113878">MVRDNIEDIGSASTLLQALVKDLRQNQNNEERVTALADRITNLANRMHKLSFDRSENNAVLIQIHSCSVTLWNIAVAMKTGGTTGAISNARLRHAACNLSFLANASETSEVTYRKQLVMTTKTGKAWLECQNPAMAEECLALASECWDGLQKVWSLNEMQSSSTEQVKNIAESERYIFRVFCYRAEASFSLKNYDSASFYVRKAREYLPRLTLKESISLAQLCYNFGVDTYYREEYENCIGWLRQSYDLRKESNPFGAKKEQATTLRLLANAYLDWDYKNNWQMALNATDLANSEYSHPAGLYLKAKLLIMGNGETIPLSRLKSAFEETLQHPDLKVDLGLCAVNLAIQQSRPELAFDCLEILTSRFKNSPDLYKIQLEHLELLLKNKKDDAAKELIENCIVGEMSKSVDSEMFQRFHILLWEKAAVCYEAKDYNEALNWYNYSLSLFSSNETNSKSIAKLQRNKCCCYMNLQDYEKAKEAIREAEENDSENAVVYFYKFKIALLEGQDDLAVDAMTKMSEVDSRQDNNITETDAHLLICLAAQLALEQKNHQVTVSALEQVIATSSDNQQVLTSLRCLSRLKLTEISDSGTRRDVTSFLRYLQIALDRLSQMHGAGDTHVYVEAMWFMKIAWNVALESTDNSLEMQELFLRCYKFSCLCPVESSNFVRQKNCLVMAAASAVQAAREQDKNSQEEKVYVTSYNIFCVPNSYRTELLYKHEPHEQVEGWPLETGEALGIHECNVTVEKRGIVHWGSDTKRVVSCINDKKLLRQCLEHVETCRDLRKKMAGGGVLILVLFSDESFILLTLYEFEAKVQLGTDSDLYECLHAAEALPHTDASTFETLAAIAVESPTCNREISMRALRVAIKKHLAMESVDFAKLSKAFHSLVYHALSSGSSSDAESKEEALAIYQDICELIENQAKGSYPEVQILWLMTKAWNCGINLFSASRHEAGEKWCSLAMRLLHHLSTFKCNYQEKMTKVYGDLLDRMENNTFKRQVEE</sequence>
<dbReference type="EMBL" id="CALNXI010000515">
    <property type="protein sequence ID" value="CAH3028484.1"/>
    <property type="molecule type" value="Genomic_DNA"/>
</dbReference>
<dbReference type="InterPro" id="IPR019734">
    <property type="entry name" value="TPR_rpt"/>
</dbReference>
<organism evidence="3 4">
    <name type="scientific">Porites evermanni</name>
    <dbReference type="NCBI Taxonomy" id="104178"/>
    <lineage>
        <taxon>Eukaryota</taxon>
        <taxon>Metazoa</taxon>
        <taxon>Cnidaria</taxon>
        <taxon>Anthozoa</taxon>
        <taxon>Hexacorallia</taxon>
        <taxon>Scleractinia</taxon>
        <taxon>Fungiina</taxon>
        <taxon>Poritidae</taxon>
        <taxon>Porites</taxon>
    </lineage>
</organism>
<evidence type="ECO:0000256" key="2">
    <source>
        <dbReference type="ARBA" id="ARBA00031845"/>
    </source>
</evidence>
<dbReference type="Pfam" id="PF08631">
    <property type="entry name" value="SPO22"/>
    <property type="match status" value="1"/>
</dbReference>
<evidence type="ECO:0000313" key="3">
    <source>
        <dbReference type="EMBL" id="CAH3028484.1"/>
    </source>
</evidence>
<comment type="caution">
    <text evidence="3">The sequence shown here is derived from an EMBL/GenBank/DDBJ whole genome shotgun (WGS) entry which is preliminary data.</text>
</comment>
<dbReference type="PANTHER" id="PTHR47083">
    <property type="entry name" value="TESTIS-EXPRESSED PROTEIN 11"/>
    <property type="match status" value="1"/>
</dbReference>
<dbReference type="InterPro" id="IPR011990">
    <property type="entry name" value="TPR-like_helical_dom_sf"/>
</dbReference>
<dbReference type="Gene3D" id="1.25.40.10">
    <property type="entry name" value="Tetratricopeptide repeat domain"/>
    <property type="match status" value="2"/>
</dbReference>
<dbReference type="PANTHER" id="PTHR47083:SF1">
    <property type="entry name" value="TESTIS-EXPRESSED PROTEIN 11"/>
    <property type="match status" value="1"/>
</dbReference>
<accession>A0ABN8MJ07</accession>
<dbReference type="Proteomes" id="UP001159427">
    <property type="component" value="Unassembled WGS sequence"/>
</dbReference>
<keyword evidence="1" id="KW-0469">Meiosis</keyword>
<protein>
    <recommendedName>
        <fullName evidence="2">Protein ZIP4 homolog</fullName>
    </recommendedName>
</protein>